<dbReference type="Pfam" id="PF02721">
    <property type="entry name" value="DUF223"/>
    <property type="match status" value="1"/>
</dbReference>
<keyword evidence="4" id="KW-1185">Reference proteome</keyword>
<dbReference type="OMA" id="DIVGRTC"/>
<name>M4DZU5_BRACM</name>
<dbReference type="EnsemblPlants" id="Bra022042.1">
    <property type="protein sequence ID" value="Bra022042.1-P"/>
    <property type="gene ID" value="Bra022042"/>
</dbReference>
<dbReference type="InterPro" id="IPR012340">
    <property type="entry name" value="NA-bd_OB-fold"/>
</dbReference>
<dbReference type="GO" id="GO:0007004">
    <property type="term" value="P:telomere maintenance via telomerase"/>
    <property type="evidence" value="ECO:0000318"/>
    <property type="project" value="GO_Central"/>
</dbReference>
<feature type="domain" description="Replication protein A 70 kDa DNA-binding subunit B/D first OB fold" evidence="2">
    <location>
        <begin position="24"/>
        <end position="114"/>
    </location>
</feature>
<dbReference type="GO" id="GO:0005662">
    <property type="term" value="C:DNA replication factor A complex"/>
    <property type="evidence" value="ECO:0000318"/>
    <property type="project" value="GO_Central"/>
</dbReference>
<dbReference type="SUPFAM" id="SSF50249">
    <property type="entry name" value="Nucleic acid-binding proteins"/>
    <property type="match status" value="2"/>
</dbReference>
<dbReference type="STRING" id="51351.M4DZU5"/>
<reference evidence="3" key="3">
    <citation type="submission" date="2023-03" db="UniProtKB">
        <authorList>
            <consortium name="EnsemblPlants"/>
        </authorList>
    </citation>
    <scope>IDENTIFICATION</scope>
    <source>
        <strain evidence="3">cv. Chiifu-401-42</strain>
    </source>
</reference>
<dbReference type="PANTHER" id="PTHR47165:SF4">
    <property type="entry name" value="OS03G0429900 PROTEIN"/>
    <property type="match status" value="1"/>
</dbReference>
<protein>
    <recommendedName>
        <fullName evidence="2">Replication protein A 70 kDa DNA-binding subunit B/D first OB fold domain-containing protein</fullName>
    </recommendedName>
</protein>
<feature type="compositionally biased region" description="Basic and acidic residues" evidence="1">
    <location>
        <begin position="429"/>
        <end position="444"/>
    </location>
</feature>
<sequence length="444" mass="49480">MAPPTTLAVPTTFDDLEGDFCNKEVFVRLIHCWEARNFKKANILMGVELLLIDSKSTTIHGFISTHFLPRFKEDLKPNTIYKLNGFSIRLSKSVYRVSPHKHGISFNNKTTFTPVHEVDYQIDSQHFRIRDLQAFTDIVDKHTDLLDIIGFLRVINGDNLDTQTPMATAPAPAGERSKDMVFLHVQLEDGETARVYLWDKIAAVFRSRWNDSKTKPSVILLTTLNSKTLGGVVTLSSTASTRLFFDSDIIDTEKLLSRFEADGKIPPTVNSSSAAVTKVETVTLKEIHKFLENESPQVANFICTATITDVMEEYGWYFISCTACKSQLERSETTFICPNFKCKKPNTVGLIRYNLSRLPLATVKSPLRDARHSNICPSVFDGMAKLLDENLLLTGDVLEITPVKNGDCVGNDDVEGGESEATASSHTSVEGRETSEEATVKENG</sequence>
<feature type="region of interest" description="Disordered" evidence="1">
    <location>
        <begin position="409"/>
        <end position="444"/>
    </location>
</feature>
<dbReference type="InterPro" id="IPR003871">
    <property type="entry name" value="RFA1B/D_OB_1st"/>
</dbReference>
<dbReference type="GO" id="GO:0043047">
    <property type="term" value="F:single-stranded telomeric DNA binding"/>
    <property type="evidence" value="ECO:0000318"/>
    <property type="project" value="GO_Central"/>
</dbReference>
<dbReference type="GO" id="GO:0006289">
    <property type="term" value="P:nucleotide-excision repair"/>
    <property type="evidence" value="ECO:0000318"/>
    <property type="project" value="GO_Central"/>
</dbReference>
<dbReference type="Gramene" id="Bra022042.1">
    <property type="protein sequence ID" value="Bra022042.1-P"/>
    <property type="gene ID" value="Bra022042"/>
</dbReference>
<proteinExistence type="predicted"/>
<reference evidence="3 4" key="2">
    <citation type="journal article" date="2018" name="Hortic Res">
        <title>Improved Brassica rapa reference genome by single-molecule sequencing and chromosome conformation capture technologies.</title>
        <authorList>
            <person name="Zhang L."/>
            <person name="Cai X."/>
            <person name="Wu J."/>
            <person name="Liu M."/>
            <person name="Grob S."/>
            <person name="Cheng F."/>
            <person name="Liang J."/>
            <person name="Cai C."/>
            <person name="Liu Z."/>
            <person name="Liu B."/>
            <person name="Wang F."/>
            <person name="Li S."/>
            <person name="Liu F."/>
            <person name="Li X."/>
            <person name="Cheng L."/>
            <person name="Yang W."/>
            <person name="Li M.H."/>
            <person name="Grossniklaus U."/>
            <person name="Zheng H."/>
            <person name="Wang X."/>
        </authorList>
    </citation>
    <scope>NUCLEOTIDE SEQUENCE [LARGE SCALE GENOMIC DNA]</scope>
    <source>
        <strain evidence="3 4">cv. Chiifu-401-42</strain>
    </source>
</reference>
<dbReference type="CDD" id="cd04480">
    <property type="entry name" value="RPA1_DBD_A_like"/>
    <property type="match status" value="1"/>
</dbReference>
<dbReference type="eggNOG" id="KOG0987">
    <property type="taxonomic scope" value="Eukaryota"/>
</dbReference>
<evidence type="ECO:0000313" key="3">
    <source>
        <dbReference type="EnsemblPlants" id="Bra022042.1-P"/>
    </source>
</evidence>
<evidence type="ECO:0000313" key="4">
    <source>
        <dbReference type="Proteomes" id="UP000011750"/>
    </source>
</evidence>
<dbReference type="Proteomes" id="UP000011750">
    <property type="component" value="Chromosome A02"/>
</dbReference>
<evidence type="ECO:0000259" key="2">
    <source>
        <dbReference type="Pfam" id="PF02721"/>
    </source>
</evidence>
<accession>M4DZU5</accession>
<dbReference type="GO" id="GO:0003684">
    <property type="term" value="F:damaged DNA binding"/>
    <property type="evidence" value="ECO:0000318"/>
    <property type="project" value="GO_Central"/>
</dbReference>
<organism evidence="3 4">
    <name type="scientific">Brassica campestris</name>
    <name type="common">Field mustard</name>
    <dbReference type="NCBI Taxonomy" id="3711"/>
    <lineage>
        <taxon>Eukaryota</taxon>
        <taxon>Viridiplantae</taxon>
        <taxon>Streptophyta</taxon>
        <taxon>Embryophyta</taxon>
        <taxon>Tracheophyta</taxon>
        <taxon>Spermatophyta</taxon>
        <taxon>Magnoliopsida</taxon>
        <taxon>eudicotyledons</taxon>
        <taxon>Gunneridae</taxon>
        <taxon>Pentapetalae</taxon>
        <taxon>rosids</taxon>
        <taxon>malvids</taxon>
        <taxon>Brassicales</taxon>
        <taxon>Brassicaceae</taxon>
        <taxon>Brassiceae</taxon>
        <taxon>Brassica</taxon>
    </lineage>
</organism>
<dbReference type="GO" id="GO:0000724">
    <property type="term" value="P:double-strand break repair via homologous recombination"/>
    <property type="evidence" value="ECO:0000318"/>
    <property type="project" value="GO_Central"/>
</dbReference>
<reference evidence="3 4" key="1">
    <citation type="journal article" date="2011" name="Nat. Genet.">
        <title>The genome of the mesopolyploid crop species Brassica rapa.</title>
        <authorList>
            <consortium name="Brassica rapa Genome Sequencing Project Consortium"/>
            <person name="Wang X."/>
            <person name="Wang H."/>
            <person name="Wang J."/>
            <person name="Sun R."/>
            <person name="Wu J."/>
            <person name="Liu S."/>
            <person name="Bai Y."/>
            <person name="Mun J.H."/>
            <person name="Bancroft I."/>
            <person name="Cheng F."/>
            <person name="Huang S."/>
            <person name="Li X."/>
            <person name="Hua W."/>
            <person name="Wang J."/>
            <person name="Wang X."/>
            <person name="Freeling M."/>
            <person name="Pires J.C."/>
            <person name="Paterson A.H."/>
            <person name="Chalhoub B."/>
            <person name="Wang B."/>
            <person name="Hayward A."/>
            <person name="Sharpe A.G."/>
            <person name="Park B.S."/>
            <person name="Weisshaar B."/>
            <person name="Liu B."/>
            <person name="Li B."/>
            <person name="Liu B."/>
            <person name="Tong C."/>
            <person name="Song C."/>
            <person name="Duran C."/>
            <person name="Peng C."/>
            <person name="Geng C."/>
            <person name="Koh C."/>
            <person name="Lin C."/>
            <person name="Edwards D."/>
            <person name="Mu D."/>
            <person name="Shen D."/>
            <person name="Soumpourou E."/>
            <person name="Li F."/>
            <person name="Fraser F."/>
            <person name="Conant G."/>
            <person name="Lassalle G."/>
            <person name="King G.J."/>
            <person name="Bonnema G."/>
            <person name="Tang H."/>
            <person name="Wang H."/>
            <person name="Belcram H."/>
            <person name="Zhou H."/>
            <person name="Hirakawa H."/>
            <person name="Abe H."/>
            <person name="Guo H."/>
            <person name="Wang H."/>
            <person name="Jin H."/>
            <person name="Parkin I.A."/>
            <person name="Batley J."/>
            <person name="Kim J.S."/>
            <person name="Just J."/>
            <person name="Li J."/>
            <person name="Xu J."/>
            <person name="Deng J."/>
            <person name="Kim J.A."/>
            <person name="Li J."/>
            <person name="Yu J."/>
            <person name="Meng J."/>
            <person name="Wang J."/>
            <person name="Min J."/>
            <person name="Poulain J."/>
            <person name="Wang J."/>
            <person name="Hatakeyama K."/>
            <person name="Wu K."/>
            <person name="Wang L."/>
            <person name="Fang L."/>
            <person name="Trick M."/>
            <person name="Links M.G."/>
            <person name="Zhao M."/>
            <person name="Jin M."/>
            <person name="Ramchiary N."/>
            <person name="Drou N."/>
            <person name="Berkman P.J."/>
            <person name="Cai Q."/>
            <person name="Huang Q."/>
            <person name="Li R."/>
            <person name="Tabata S."/>
            <person name="Cheng S."/>
            <person name="Zhang S."/>
            <person name="Zhang S."/>
            <person name="Huang S."/>
            <person name="Sato S."/>
            <person name="Sun S."/>
            <person name="Kwon S.J."/>
            <person name="Choi S.R."/>
            <person name="Lee T.H."/>
            <person name="Fan W."/>
            <person name="Zhao X."/>
            <person name="Tan X."/>
            <person name="Xu X."/>
            <person name="Wang Y."/>
            <person name="Qiu Y."/>
            <person name="Yin Y."/>
            <person name="Li Y."/>
            <person name="Du Y."/>
            <person name="Liao Y."/>
            <person name="Lim Y."/>
            <person name="Narusaka Y."/>
            <person name="Wang Y."/>
            <person name="Wang Z."/>
            <person name="Li Z."/>
            <person name="Wang Z."/>
            <person name="Xiong Z."/>
            <person name="Zhang Z."/>
        </authorList>
    </citation>
    <scope>NUCLEOTIDE SEQUENCE [LARGE SCALE GENOMIC DNA]</scope>
    <source>
        <strain evidence="3 4">cv. Chiifu-401-42</strain>
    </source>
</reference>
<dbReference type="GO" id="GO:0051321">
    <property type="term" value="P:meiotic cell cycle"/>
    <property type="evidence" value="ECO:0000318"/>
    <property type="project" value="GO_Central"/>
</dbReference>
<evidence type="ECO:0000256" key="1">
    <source>
        <dbReference type="SAM" id="MobiDB-lite"/>
    </source>
</evidence>
<dbReference type="InParanoid" id="M4DZU5"/>
<dbReference type="GO" id="GO:0006260">
    <property type="term" value="P:DNA replication"/>
    <property type="evidence" value="ECO:0000318"/>
    <property type="project" value="GO_Central"/>
</dbReference>
<dbReference type="HOGENOM" id="CLU_019382_1_1_1"/>
<dbReference type="AlphaFoldDB" id="M4DZU5"/>
<dbReference type="Gene3D" id="2.40.50.140">
    <property type="entry name" value="Nucleic acid-binding proteins"/>
    <property type="match status" value="3"/>
</dbReference>
<dbReference type="PANTHER" id="PTHR47165">
    <property type="entry name" value="OS03G0429900 PROTEIN"/>
    <property type="match status" value="1"/>
</dbReference>